<feature type="compositionally biased region" description="Polar residues" evidence="1">
    <location>
        <begin position="146"/>
        <end position="156"/>
    </location>
</feature>
<protein>
    <submittedName>
        <fullName evidence="3">Uncharacterized protein LOC107406955 isoform X1</fullName>
    </submittedName>
</protein>
<sequence length="735" mass="79733">MGKARDVRRGASRFKHSRQNLFSDGVGEGSVFSEKSKKERLRRLSAVGEASSSYGAREMGRDVSDREDELRGIGPSKRFKLPRKFLDDYNGVDRASVPRKLRSVMKKRSRESISPPFPDSKRPSNASGIKCYSKDSVKKPKPNMKQGGSHSQTESGPITKDEEEVVETLYALAGMFPNNVASDKPNLDPECLEVDPSGLPEPKETHMPTPEALNDKLSSVGPLTRAEAANLSCSVERSAETVHIDSVNKLSVQDQSALQGSNKVHIEVDNCVPELNLHSSSMSTKSEAFNFGISSEVSPDAGLKRPPEQDTSLLERKPENALGLATTIGSQLEPHHTIEESKKNDPKLWPGLSSIDSHGAGTDDPCLPSSAAKVPAWLDAALCTSGSRSVQNGSSIGKNGFLTKQVAKVTIDRNSCKRYAAHVYISHLIQALHMSKSKDRLPLHQNQMRPHEGLKQGVVVGVKSINGRNIGLNGVVSTSGMGNATVERNSNGSSSGNFHRRRLHIEQPHSPLHSEGCTYQKQSFDFLSLSAGVGGLEASDSFGIARKGLDTISQLQVPSLPSLVRNQTPLPLSFPPSLYSSAYPDYSSAQQGQMQLPHGNPFYGFQASSTALTKQRPQQQQQQQPLWATHYRQLGTSTATVQFPNWQNERQETSTLFPCAQTLISPSHSTLGVVGSKNASLTQQQQPLMGVALPFTAGRVIRQDHPLPSVYEDSGGRFYAGGALPLQCSAMNASN</sequence>
<feature type="compositionally biased region" description="Basic residues" evidence="1">
    <location>
        <begin position="97"/>
        <end position="109"/>
    </location>
</feature>
<dbReference type="InterPro" id="IPR040305">
    <property type="entry name" value="At1g75730-like"/>
</dbReference>
<evidence type="ECO:0000313" key="3">
    <source>
        <dbReference type="RefSeq" id="XP_024925427.3"/>
    </source>
</evidence>
<evidence type="ECO:0000256" key="1">
    <source>
        <dbReference type="SAM" id="MobiDB-lite"/>
    </source>
</evidence>
<feature type="compositionally biased region" description="Basic and acidic residues" evidence="1">
    <location>
        <begin position="58"/>
        <end position="71"/>
    </location>
</feature>
<feature type="compositionally biased region" description="Basic and acidic residues" evidence="1">
    <location>
        <begin position="333"/>
        <end position="346"/>
    </location>
</feature>
<keyword evidence="2" id="KW-1185">Reference proteome</keyword>
<evidence type="ECO:0000313" key="2">
    <source>
        <dbReference type="Proteomes" id="UP001652623"/>
    </source>
</evidence>
<accession>A0A6P6FU57</accession>
<feature type="region of interest" description="Disordered" evidence="1">
    <location>
        <begin position="96"/>
        <end position="163"/>
    </location>
</feature>
<feature type="region of interest" description="Disordered" evidence="1">
    <location>
        <begin position="329"/>
        <end position="355"/>
    </location>
</feature>
<dbReference type="AlphaFoldDB" id="A0A6P6FU57"/>
<organism evidence="2 3">
    <name type="scientific">Ziziphus jujuba</name>
    <name type="common">Chinese jujube</name>
    <name type="synonym">Ziziphus sativa</name>
    <dbReference type="NCBI Taxonomy" id="326968"/>
    <lineage>
        <taxon>Eukaryota</taxon>
        <taxon>Viridiplantae</taxon>
        <taxon>Streptophyta</taxon>
        <taxon>Embryophyta</taxon>
        <taxon>Tracheophyta</taxon>
        <taxon>Spermatophyta</taxon>
        <taxon>Magnoliopsida</taxon>
        <taxon>eudicotyledons</taxon>
        <taxon>Gunneridae</taxon>
        <taxon>Pentapetalae</taxon>
        <taxon>rosids</taxon>
        <taxon>fabids</taxon>
        <taxon>Rosales</taxon>
        <taxon>Rhamnaceae</taxon>
        <taxon>Paliureae</taxon>
        <taxon>Ziziphus</taxon>
    </lineage>
</organism>
<reference evidence="3" key="1">
    <citation type="submission" date="2025-08" db="UniProtKB">
        <authorList>
            <consortium name="RefSeq"/>
        </authorList>
    </citation>
    <scope>IDENTIFICATION</scope>
    <source>
        <tissue evidence="3">Seedling</tissue>
    </source>
</reference>
<feature type="region of interest" description="Disordered" evidence="1">
    <location>
        <begin position="1"/>
        <end position="75"/>
    </location>
</feature>
<name>A0A6P6FU57_ZIZJJ</name>
<dbReference type="RefSeq" id="XP_024925427.3">
    <property type="nucleotide sequence ID" value="XM_025069659.3"/>
</dbReference>
<dbReference type="Proteomes" id="UP001652623">
    <property type="component" value="Chromosome 5"/>
</dbReference>
<proteinExistence type="predicted"/>
<gene>
    <name evidence="3" type="primary">LOC107406955</name>
</gene>
<dbReference type="GeneID" id="107406955"/>
<dbReference type="PANTHER" id="PTHR34792">
    <property type="entry name" value="OS02G0121500 PROTEIN"/>
    <property type="match status" value="1"/>
</dbReference>
<dbReference type="PANTHER" id="PTHR34792:SF1">
    <property type="entry name" value="OS02G0121500 PROTEIN"/>
    <property type="match status" value="1"/>
</dbReference>